<dbReference type="GO" id="GO:0006229">
    <property type="term" value="P:dUTP biosynthetic process"/>
    <property type="evidence" value="ECO:0007669"/>
    <property type="project" value="InterPro"/>
</dbReference>
<sequence>MILTGPEIAAQVKTGAIQIAPYDEQRVQPNSYDFHLGERIGWYTSEILDCARENLFEEHAIPGEGMVLEPDRIYLASTREKIGSDCYVPIIRARSSIARLGLFVHCTADLIDIGSFGQLTLQLHAVQRVRIYPGLLVGQVTFWVPQGEIVLYEGKYQGSEGPRPSLVHRDFEAR</sequence>
<accession>A0AAE8VVG4</accession>
<dbReference type="CDD" id="cd07557">
    <property type="entry name" value="trimeric_dUTPase"/>
    <property type="match status" value="1"/>
</dbReference>
<name>A0AAE8VVG4_9ACTN</name>
<dbReference type="Gene3D" id="2.70.40.10">
    <property type="match status" value="1"/>
</dbReference>
<dbReference type="InterPro" id="IPR033704">
    <property type="entry name" value="dUTPase_trimeric"/>
</dbReference>
<dbReference type="RefSeq" id="WP_141586354.1">
    <property type="nucleotide sequence ID" value="NZ_SPAZ01000362.1"/>
</dbReference>
<dbReference type="Proteomes" id="UP000318720">
    <property type="component" value="Unassembled WGS sequence"/>
</dbReference>
<gene>
    <name evidence="3" type="ORF">Sipo8835_44475</name>
</gene>
<dbReference type="InterPro" id="IPR011962">
    <property type="entry name" value="dCTP_deaminase"/>
</dbReference>
<protein>
    <submittedName>
        <fullName evidence="3">dCTP deaminase</fullName>
    </submittedName>
</protein>
<dbReference type="GO" id="GO:0008829">
    <property type="term" value="F:dCTP deaminase activity"/>
    <property type="evidence" value="ECO:0007669"/>
    <property type="project" value="InterPro"/>
</dbReference>
<reference evidence="3 4" key="1">
    <citation type="submission" date="2019-03" db="EMBL/GenBank/DDBJ databases">
        <title>Comparative genomic analyses of the sweetpotato soil rot pathogen, Streptomyces ipomoeae.</title>
        <authorList>
            <person name="Ruschel Soares N."/>
            <person name="Badger J.H."/>
            <person name="Huguet-Tapia J.C."/>
            <person name="Clark C.A."/>
            <person name="Pettis G.S."/>
        </authorList>
    </citation>
    <scope>NUCLEOTIDE SEQUENCE [LARGE SCALE GENOMIC DNA]</scope>
    <source>
        <strain evidence="3 4">88-35</strain>
    </source>
</reference>
<dbReference type="AlphaFoldDB" id="A0AAE8VVG4"/>
<keyword evidence="2" id="KW-0546">Nucleotide metabolism</keyword>
<dbReference type="PANTHER" id="PTHR42680:SF3">
    <property type="entry name" value="DCTP DEAMINASE"/>
    <property type="match status" value="1"/>
</dbReference>
<dbReference type="PANTHER" id="PTHR42680">
    <property type="entry name" value="DCTP DEAMINASE"/>
    <property type="match status" value="1"/>
</dbReference>
<proteinExistence type="predicted"/>
<dbReference type="Pfam" id="PF22769">
    <property type="entry name" value="DCD"/>
    <property type="match status" value="1"/>
</dbReference>
<dbReference type="GO" id="GO:0015949">
    <property type="term" value="P:nucleobase-containing small molecule interconversion"/>
    <property type="evidence" value="ECO:0007669"/>
    <property type="project" value="TreeGrafter"/>
</dbReference>
<keyword evidence="1" id="KW-0378">Hydrolase</keyword>
<evidence type="ECO:0000313" key="4">
    <source>
        <dbReference type="Proteomes" id="UP000318720"/>
    </source>
</evidence>
<comment type="caution">
    <text evidence="3">The sequence shown here is derived from an EMBL/GenBank/DDBJ whole genome shotgun (WGS) entry which is preliminary data.</text>
</comment>
<evidence type="ECO:0000313" key="3">
    <source>
        <dbReference type="EMBL" id="TQE15819.1"/>
    </source>
</evidence>
<organism evidence="3 4">
    <name type="scientific">Streptomyces ipomoeae</name>
    <dbReference type="NCBI Taxonomy" id="103232"/>
    <lineage>
        <taxon>Bacteria</taxon>
        <taxon>Bacillati</taxon>
        <taxon>Actinomycetota</taxon>
        <taxon>Actinomycetes</taxon>
        <taxon>Kitasatosporales</taxon>
        <taxon>Streptomycetaceae</taxon>
        <taxon>Streptomyces</taxon>
    </lineage>
</organism>
<evidence type="ECO:0000256" key="1">
    <source>
        <dbReference type="ARBA" id="ARBA00022801"/>
    </source>
</evidence>
<dbReference type="InterPro" id="IPR036157">
    <property type="entry name" value="dUTPase-like_sf"/>
</dbReference>
<evidence type="ECO:0000256" key="2">
    <source>
        <dbReference type="ARBA" id="ARBA00023080"/>
    </source>
</evidence>
<dbReference type="SUPFAM" id="SSF51283">
    <property type="entry name" value="dUTPase-like"/>
    <property type="match status" value="1"/>
</dbReference>
<dbReference type="EMBL" id="SPAZ01000362">
    <property type="protein sequence ID" value="TQE15819.1"/>
    <property type="molecule type" value="Genomic_DNA"/>
</dbReference>